<evidence type="ECO:0000313" key="10">
    <source>
        <dbReference type="EMBL" id="KAF3433475.1"/>
    </source>
</evidence>
<gene>
    <name evidence="10" type="ORF">FNV43_RR24577</name>
</gene>
<accession>A0A8K0DM09</accession>
<dbReference type="InterPro" id="IPR036397">
    <property type="entry name" value="RNaseH_sf"/>
</dbReference>
<dbReference type="EC" id="2.7.7.7" evidence="2"/>
<dbReference type="Gene3D" id="3.30.420.10">
    <property type="entry name" value="Ribonuclease H-like superfamily/Ribonuclease H"/>
    <property type="match status" value="1"/>
</dbReference>
<evidence type="ECO:0000256" key="2">
    <source>
        <dbReference type="ARBA" id="ARBA00012417"/>
    </source>
</evidence>
<evidence type="ECO:0000313" key="11">
    <source>
        <dbReference type="Proteomes" id="UP000796880"/>
    </source>
</evidence>
<reference evidence="10" key="1">
    <citation type="submission" date="2020-03" db="EMBL/GenBank/DDBJ databases">
        <title>A high-quality chromosome-level genome assembly of a woody plant with both climbing and erect habits, Rhamnella rubrinervis.</title>
        <authorList>
            <person name="Lu Z."/>
            <person name="Yang Y."/>
            <person name="Zhu X."/>
            <person name="Sun Y."/>
        </authorList>
    </citation>
    <scope>NUCLEOTIDE SEQUENCE</scope>
    <source>
        <strain evidence="10">BYM</strain>
        <tissue evidence="10">Leaf</tissue>
    </source>
</reference>
<evidence type="ECO:0000256" key="8">
    <source>
        <dbReference type="ARBA" id="ARBA00049244"/>
    </source>
</evidence>
<dbReference type="InterPro" id="IPR023211">
    <property type="entry name" value="DNA_pol_palm_dom_sf"/>
</dbReference>
<name>A0A8K0DM09_9ROSA</name>
<feature type="domain" description="DNA-directed DNA polymerase family B mitochondria/virus" evidence="9">
    <location>
        <begin position="275"/>
        <end position="433"/>
    </location>
</feature>
<protein>
    <recommendedName>
        <fullName evidence="2">DNA-directed DNA polymerase</fullName>
        <ecNumber evidence="2">2.7.7.7</ecNumber>
    </recommendedName>
</protein>
<dbReference type="AlphaFoldDB" id="A0A8K0DM09"/>
<evidence type="ECO:0000256" key="3">
    <source>
        <dbReference type="ARBA" id="ARBA00022679"/>
    </source>
</evidence>
<keyword evidence="5" id="KW-0235">DNA replication</keyword>
<evidence type="ECO:0000256" key="5">
    <source>
        <dbReference type="ARBA" id="ARBA00022705"/>
    </source>
</evidence>
<sequence length="732" mass="83199">MGPPLSIINEFIYMNVIEPILKGMGDIPTNGLTKDNSGHMVIPKAMFNTVTMLNVGKLMRKSGRNSSSNLNPHPGIIASHHFSEPYPLVNEIDLLYLATMDLLIKEEITFTIGPSIPLTHLDSLKPRRTELKPFIVADTETILIDNVHKLYAAGLMMVCPGEEINEIMIDTYLVRITPQSWIPLKKGVLRFDGIILLKHLASHHKSYKLKPLMRNNRLYELVVYSGKKILLCFRDSLNLLPGKLANLAKNSPGLGQKGSIPYDEMRLSNLTNTYRLYGEDLFYYDVNSLYPFVMKEFPMPGGVPVWHGNLDGMDSDSMFGFIEAYVVCPKTTNKPFLPYIDKNKTLIFPTGEFVGVYYSEELKYTRGLGYKVIPISGYLFEGKVSPFRDFVSSLFDSWLEARKEGNQAMAYVYKVLMNSLYGRFGINPKSTTTENNYIVSYHINIRKDTEHWNPLKNSAVQLAAAITASARIHMYPYISREDCYYTDTNSVVLGQPLPDEVVSSSVLVRRPISFKTGVIDWHNLNIIKKETLIRLGIKMGNKRVPVYHRDAWVDTDPIDIKDLSCLDHIGKLIVKLPKNIVRQQMNENLIINLKLYQKKREIDERDKEMKSLCRRGLAASESCIPNPYLADGFDQTLAFSQSSKYPVQLCRNKSLFEQETNGTTWDSESVEVLHLSRKSSLLQSDLESCLADPYNDLWGGLHSYEIRKRRLDSEKRLFQGATSLLVGSPIDI</sequence>
<evidence type="ECO:0000256" key="6">
    <source>
        <dbReference type="ARBA" id="ARBA00022932"/>
    </source>
</evidence>
<keyword evidence="7" id="KW-0238">DNA-binding</keyword>
<dbReference type="Pfam" id="PF03175">
    <property type="entry name" value="DNA_pol_B_2"/>
    <property type="match status" value="2"/>
</dbReference>
<evidence type="ECO:0000256" key="1">
    <source>
        <dbReference type="ARBA" id="ARBA00005755"/>
    </source>
</evidence>
<dbReference type="InterPro" id="IPR043502">
    <property type="entry name" value="DNA/RNA_pol_sf"/>
</dbReference>
<dbReference type="PANTHER" id="PTHR33568">
    <property type="entry name" value="DNA POLYMERASE"/>
    <property type="match status" value="1"/>
</dbReference>
<keyword evidence="6" id="KW-0239">DNA-directed DNA polymerase</keyword>
<evidence type="ECO:0000259" key="9">
    <source>
        <dbReference type="Pfam" id="PF03175"/>
    </source>
</evidence>
<comment type="caution">
    <text evidence="10">The sequence shown here is derived from an EMBL/GenBank/DDBJ whole genome shotgun (WGS) entry which is preliminary data.</text>
</comment>
<keyword evidence="3" id="KW-0808">Transferase</keyword>
<dbReference type="InterPro" id="IPR012337">
    <property type="entry name" value="RNaseH-like_sf"/>
</dbReference>
<keyword evidence="11" id="KW-1185">Reference proteome</keyword>
<dbReference type="PANTHER" id="PTHR33568:SF3">
    <property type="entry name" value="DNA-DIRECTED DNA POLYMERASE"/>
    <property type="match status" value="1"/>
</dbReference>
<dbReference type="EMBL" id="VOIH02000011">
    <property type="protein sequence ID" value="KAF3433475.1"/>
    <property type="molecule type" value="Genomic_DNA"/>
</dbReference>
<keyword evidence="4" id="KW-0548">Nucleotidyltransferase</keyword>
<dbReference type="OrthoDB" id="1706475at2759"/>
<dbReference type="SUPFAM" id="SSF53098">
    <property type="entry name" value="Ribonuclease H-like"/>
    <property type="match status" value="1"/>
</dbReference>
<dbReference type="GO" id="GO:0003887">
    <property type="term" value="F:DNA-directed DNA polymerase activity"/>
    <property type="evidence" value="ECO:0007669"/>
    <property type="project" value="UniProtKB-KW"/>
</dbReference>
<feature type="domain" description="DNA-directed DNA polymerase family B mitochondria/virus" evidence="9">
    <location>
        <begin position="190"/>
        <end position="274"/>
    </location>
</feature>
<evidence type="ECO:0000256" key="7">
    <source>
        <dbReference type="ARBA" id="ARBA00023125"/>
    </source>
</evidence>
<dbReference type="PRINTS" id="PR00106">
    <property type="entry name" value="DNAPOLB"/>
</dbReference>
<proteinExistence type="inferred from homology"/>
<organism evidence="10 11">
    <name type="scientific">Rhamnella rubrinervis</name>
    <dbReference type="NCBI Taxonomy" id="2594499"/>
    <lineage>
        <taxon>Eukaryota</taxon>
        <taxon>Viridiplantae</taxon>
        <taxon>Streptophyta</taxon>
        <taxon>Embryophyta</taxon>
        <taxon>Tracheophyta</taxon>
        <taxon>Spermatophyta</taxon>
        <taxon>Magnoliopsida</taxon>
        <taxon>eudicotyledons</taxon>
        <taxon>Gunneridae</taxon>
        <taxon>Pentapetalae</taxon>
        <taxon>rosids</taxon>
        <taxon>fabids</taxon>
        <taxon>Rosales</taxon>
        <taxon>Rhamnaceae</taxon>
        <taxon>rhamnoid group</taxon>
        <taxon>Rhamneae</taxon>
        <taxon>Rhamnella</taxon>
    </lineage>
</organism>
<dbReference type="Proteomes" id="UP000796880">
    <property type="component" value="Unassembled WGS sequence"/>
</dbReference>
<dbReference type="GO" id="GO:0003677">
    <property type="term" value="F:DNA binding"/>
    <property type="evidence" value="ECO:0007669"/>
    <property type="project" value="UniProtKB-KW"/>
</dbReference>
<comment type="catalytic activity">
    <reaction evidence="8">
        <text>DNA(n) + a 2'-deoxyribonucleoside 5'-triphosphate = DNA(n+1) + diphosphate</text>
        <dbReference type="Rhea" id="RHEA:22508"/>
        <dbReference type="Rhea" id="RHEA-COMP:17339"/>
        <dbReference type="Rhea" id="RHEA-COMP:17340"/>
        <dbReference type="ChEBI" id="CHEBI:33019"/>
        <dbReference type="ChEBI" id="CHEBI:61560"/>
        <dbReference type="ChEBI" id="CHEBI:173112"/>
        <dbReference type="EC" id="2.7.7.7"/>
    </reaction>
</comment>
<dbReference type="SUPFAM" id="SSF56672">
    <property type="entry name" value="DNA/RNA polymerases"/>
    <property type="match status" value="1"/>
</dbReference>
<dbReference type="GO" id="GO:0000166">
    <property type="term" value="F:nucleotide binding"/>
    <property type="evidence" value="ECO:0007669"/>
    <property type="project" value="InterPro"/>
</dbReference>
<dbReference type="InterPro" id="IPR006172">
    <property type="entry name" value="DNA-dir_DNA_pol_B"/>
</dbReference>
<evidence type="ECO:0000256" key="4">
    <source>
        <dbReference type="ARBA" id="ARBA00022695"/>
    </source>
</evidence>
<dbReference type="GO" id="GO:0006260">
    <property type="term" value="P:DNA replication"/>
    <property type="evidence" value="ECO:0007669"/>
    <property type="project" value="UniProtKB-KW"/>
</dbReference>
<comment type="similarity">
    <text evidence="1">Belongs to the DNA polymerase type-B family.</text>
</comment>
<dbReference type="Gene3D" id="3.90.1600.10">
    <property type="entry name" value="Palm domain of DNA polymerase"/>
    <property type="match status" value="1"/>
</dbReference>
<dbReference type="InterPro" id="IPR004868">
    <property type="entry name" value="DNA-dir_DNA_pol_B_mt/vir"/>
</dbReference>